<proteinExistence type="predicted"/>
<sequence>MEMLFIIAFVLLLLLIYGPHVWIRQVMRKHGAHDDDIPGTGGELAQHLINRFELSGVSVEATDLGDHYSPVDKAVRLSGDIYNGRSITALAVAAHEVGHAIQYHRQEAITHLRHRYLPLANSIQKLAVGFFFAVPLVLAIFKVPHAAIVMGVVGVAAMLASVLIQFIILPMELDASFNKALPILVKGDYIRKEQYQAANSVLKAAAFTYVAAALVDILRLGRWLTILRGAIR</sequence>
<evidence type="ECO:0008006" key="4">
    <source>
        <dbReference type="Google" id="ProtNLM"/>
    </source>
</evidence>
<dbReference type="Pfam" id="PF04298">
    <property type="entry name" value="Zn_peptidase_2"/>
    <property type="match status" value="1"/>
</dbReference>
<reference evidence="3" key="1">
    <citation type="submission" date="2016-10" db="EMBL/GenBank/DDBJ databases">
        <authorList>
            <person name="Varghese N."/>
            <person name="Submissions S."/>
        </authorList>
    </citation>
    <scope>NUCLEOTIDE SEQUENCE [LARGE SCALE GENOMIC DNA]</scope>
    <source>
        <strain evidence="3">CGMCC 1.7061</strain>
    </source>
</reference>
<organism evidence="2 3">
    <name type="scientific">Marinobacter zhejiangensis</name>
    <dbReference type="NCBI Taxonomy" id="488535"/>
    <lineage>
        <taxon>Bacteria</taxon>
        <taxon>Pseudomonadati</taxon>
        <taxon>Pseudomonadota</taxon>
        <taxon>Gammaproteobacteria</taxon>
        <taxon>Pseudomonadales</taxon>
        <taxon>Marinobacteraceae</taxon>
        <taxon>Marinobacter</taxon>
    </lineage>
</organism>
<feature type="transmembrane region" description="Helical" evidence="1">
    <location>
        <begin position="147"/>
        <end position="169"/>
    </location>
</feature>
<dbReference type="PANTHER" id="PTHR36434:SF1">
    <property type="entry name" value="MEMBRANE PROTEASE YUGP-RELATED"/>
    <property type="match status" value="1"/>
</dbReference>
<feature type="transmembrane region" description="Helical" evidence="1">
    <location>
        <begin position="123"/>
        <end position="141"/>
    </location>
</feature>
<keyword evidence="1" id="KW-0812">Transmembrane</keyword>
<accession>A0A1I4P1N8</accession>
<evidence type="ECO:0000313" key="3">
    <source>
        <dbReference type="Proteomes" id="UP000198519"/>
    </source>
</evidence>
<keyword evidence="3" id="KW-1185">Reference proteome</keyword>
<feature type="transmembrane region" description="Helical" evidence="1">
    <location>
        <begin position="6"/>
        <end position="23"/>
    </location>
</feature>
<dbReference type="InterPro" id="IPR007395">
    <property type="entry name" value="Zn_peptidase_2"/>
</dbReference>
<evidence type="ECO:0000313" key="2">
    <source>
        <dbReference type="EMBL" id="SFM21668.1"/>
    </source>
</evidence>
<dbReference type="Proteomes" id="UP000198519">
    <property type="component" value="Unassembled WGS sequence"/>
</dbReference>
<keyword evidence="1" id="KW-0472">Membrane</keyword>
<gene>
    <name evidence="2" type="ORF">SAMN04487963_1759</name>
</gene>
<keyword evidence="1" id="KW-1133">Transmembrane helix</keyword>
<protein>
    <recommendedName>
        <fullName evidence="4">Zn-dependent protease</fullName>
    </recommendedName>
</protein>
<dbReference type="PANTHER" id="PTHR36434">
    <property type="entry name" value="MEMBRANE PROTEASE YUGP-RELATED"/>
    <property type="match status" value="1"/>
</dbReference>
<dbReference type="AlphaFoldDB" id="A0A1I4P1N8"/>
<dbReference type="EMBL" id="FOUE01000002">
    <property type="protein sequence ID" value="SFM21668.1"/>
    <property type="molecule type" value="Genomic_DNA"/>
</dbReference>
<evidence type="ECO:0000256" key="1">
    <source>
        <dbReference type="SAM" id="Phobius"/>
    </source>
</evidence>
<name>A0A1I4P1N8_9GAMM</name>